<name>A0AAF0DJF7_9EURO</name>
<organism evidence="2 3">
    <name type="scientific">Emydomyces testavorans</name>
    <dbReference type="NCBI Taxonomy" id="2070801"/>
    <lineage>
        <taxon>Eukaryota</taxon>
        <taxon>Fungi</taxon>
        <taxon>Dikarya</taxon>
        <taxon>Ascomycota</taxon>
        <taxon>Pezizomycotina</taxon>
        <taxon>Eurotiomycetes</taxon>
        <taxon>Eurotiomycetidae</taxon>
        <taxon>Onygenales</taxon>
        <taxon>Nannizziopsiaceae</taxon>
        <taxon>Emydomyces</taxon>
    </lineage>
</organism>
<accession>A0AAF0DJF7</accession>
<evidence type="ECO:0000256" key="1">
    <source>
        <dbReference type="SAM" id="MobiDB-lite"/>
    </source>
</evidence>
<protein>
    <submittedName>
        <fullName evidence="2">Uncharacterized protein</fullName>
    </submittedName>
</protein>
<dbReference type="EMBL" id="CP120629">
    <property type="protein sequence ID" value="WEW59866.1"/>
    <property type="molecule type" value="Genomic_DNA"/>
</dbReference>
<evidence type="ECO:0000313" key="2">
    <source>
        <dbReference type="EMBL" id="WEW59866.1"/>
    </source>
</evidence>
<feature type="compositionally biased region" description="Basic and acidic residues" evidence="1">
    <location>
        <begin position="99"/>
        <end position="113"/>
    </location>
</feature>
<dbReference type="AlphaFoldDB" id="A0AAF0DJF7"/>
<gene>
    <name evidence="2" type="ORF">PRK78_005347</name>
</gene>
<proteinExistence type="predicted"/>
<feature type="region of interest" description="Disordered" evidence="1">
    <location>
        <begin position="99"/>
        <end position="119"/>
    </location>
</feature>
<feature type="compositionally biased region" description="Low complexity" evidence="1">
    <location>
        <begin position="279"/>
        <end position="291"/>
    </location>
</feature>
<sequence length="397" mass="43582">MSTDFCKELDKNGDQEGLRFPPFHEEILRHTHWDAGEMYGRIRIVVAEGFARPNRSPPFERVRDIVIFSFQHAPLRMWLQGPRPFLQYSLGHEKAALKDEDAHSHSPTHHEGRSTMGNVGPNQAVLPYRFQPTAAMPWQHNPWPEGDPGWVVPAPPFLDPFVDPYRYRGNNRSTLDDVSMPDYVASSANSSRAISTNFSLGRNQEPSAPAPIDDEQYNQLIEALSPKKGASGTCAPANTPVSTAPKKTKLSPAAEPRVKAARSRQLKERSQAGSSRLPSGSSAFSDTSSGGKIPSRLLSPSPNAMGKEKSRSPASSGDSSPSSGTHLKPTLQIPVSSDSKRKRPLRSNKKSMDSIHSVSPSPSKKVSRRKEPKSVEKEKSVDLPVVRASKTLISDVE</sequence>
<feature type="compositionally biased region" description="Basic residues" evidence="1">
    <location>
        <begin position="340"/>
        <end position="349"/>
    </location>
</feature>
<feature type="compositionally biased region" description="Low complexity" evidence="1">
    <location>
        <begin position="312"/>
        <end position="324"/>
    </location>
</feature>
<feature type="compositionally biased region" description="Basic and acidic residues" evidence="1">
    <location>
        <begin position="372"/>
        <end position="381"/>
    </location>
</feature>
<evidence type="ECO:0000313" key="3">
    <source>
        <dbReference type="Proteomes" id="UP001219355"/>
    </source>
</evidence>
<dbReference type="Proteomes" id="UP001219355">
    <property type="component" value="Chromosome 3"/>
</dbReference>
<reference evidence="2" key="1">
    <citation type="submission" date="2023-03" db="EMBL/GenBank/DDBJ databases">
        <title>Emydomyces testavorans Genome Sequence.</title>
        <authorList>
            <person name="Hoyer L."/>
        </authorList>
    </citation>
    <scope>NUCLEOTIDE SEQUENCE</scope>
    <source>
        <strain evidence="2">16-2883</strain>
    </source>
</reference>
<feature type="region of interest" description="Disordered" evidence="1">
    <location>
        <begin position="227"/>
        <end position="382"/>
    </location>
</feature>
<keyword evidence="3" id="KW-1185">Reference proteome</keyword>